<dbReference type="Pfam" id="PF06736">
    <property type="entry name" value="TMEM175"/>
    <property type="match status" value="1"/>
</dbReference>
<evidence type="ECO:0000256" key="9">
    <source>
        <dbReference type="ARBA" id="ARBA00023065"/>
    </source>
</evidence>
<dbReference type="Proteomes" id="UP000247832">
    <property type="component" value="Unassembled WGS sequence"/>
</dbReference>
<keyword evidence="5 13" id="KW-0812">Transmembrane</keyword>
<keyword evidence="7" id="KW-0630">Potassium</keyword>
<dbReference type="OrthoDB" id="7626281at2"/>
<dbReference type="EMBL" id="QJVD01000057">
    <property type="protein sequence ID" value="PYI64316.1"/>
    <property type="molecule type" value="Genomic_DNA"/>
</dbReference>
<dbReference type="GO" id="GO:0005267">
    <property type="term" value="F:potassium channel activity"/>
    <property type="evidence" value="ECO:0007669"/>
    <property type="project" value="UniProtKB-KW"/>
</dbReference>
<evidence type="ECO:0000256" key="1">
    <source>
        <dbReference type="ARBA" id="ARBA00004141"/>
    </source>
</evidence>
<keyword evidence="10 13" id="KW-0472">Membrane</keyword>
<comment type="catalytic activity">
    <reaction evidence="12">
        <text>K(+)(in) = K(+)(out)</text>
        <dbReference type="Rhea" id="RHEA:29463"/>
        <dbReference type="ChEBI" id="CHEBI:29103"/>
    </reaction>
</comment>
<accession>A0A2V5LRV3</accession>
<feature type="transmembrane region" description="Helical" evidence="13">
    <location>
        <begin position="102"/>
        <end position="120"/>
    </location>
</feature>
<dbReference type="GO" id="GO:0015252">
    <property type="term" value="F:proton channel activity"/>
    <property type="evidence" value="ECO:0007669"/>
    <property type="project" value="InterPro"/>
</dbReference>
<evidence type="ECO:0008006" key="16">
    <source>
        <dbReference type="Google" id="ProtNLM"/>
    </source>
</evidence>
<comment type="subcellular location">
    <subcellularLocation>
        <location evidence="1">Membrane</location>
        <topology evidence="1">Multi-pass membrane protein</topology>
    </subcellularLocation>
</comment>
<proteinExistence type="inferred from homology"/>
<gene>
    <name evidence="14" type="ORF">CVV68_22245</name>
</gene>
<feature type="transmembrane region" description="Helical" evidence="13">
    <location>
        <begin position="33"/>
        <end position="52"/>
    </location>
</feature>
<evidence type="ECO:0000256" key="3">
    <source>
        <dbReference type="ARBA" id="ARBA00022448"/>
    </source>
</evidence>
<keyword evidence="4" id="KW-0633">Potassium transport</keyword>
<evidence type="ECO:0000256" key="7">
    <source>
        <dbReference type="ARBA" id="ARBA00022958"/>
    </source>
</evidence>
<evidence type="ECO:0000256" key="4">
    <source>
        <dbReference type="ARBA" id="ARBA00022538"/>
    </source>
</evidence>
<name>A0A2V5LRV3_9MICC</name>
<dbReference type="GO" id="GO:0016020">
    <property type="term" value="C:membrane"/>
    <property type="evidence" value="ECO:0007669"/>
    <property type="project" value="UniProtKB-SubCell"/>
</dbReference>
<dbReference type="InterPro" id="IPR010617">
    <property type="entry name" value="TMEM175-like"/>
</dbReference>
<evidence type="ECO:0000256" key="10">
    <source>
        <dbReference type="ARBA" id="ARBA00023136"/>
    </source>
</evidence>
<keyword evidence="6" id="KW-0631">Potassium channel</keyword>
<evidence type="ECO:0000256" key="2">
    <source>
        <dbReference type="ARBA" id="ARBA00006920"/>
    </source>
</evidence>
<evidence type="ECO:0000256" key="8">
    <source>
        <dbReference type="ARBA" id="ARBA00022989"/>
    </source>
</evidence>
<keyword evidence="15" id="KW-1185">Reference proteome</keyword>
<reference evidence="14 15" key="1">
    <citation type="submission" date="2018-05" db="EMBL/GenBank/DDBJ databases">
        <title>Genetic diversity of glacier-inhabiting Cryobacterium bacteria in China and description of Cryobacterium mengkeensis sp. nov. and Arthrobacter glacialis sp. nov.</title>
        <authorList>
            <person name="Liu Q."/>
            <person name="Xin Y.-H."/>
        </authorList>
    </citation>
    <scope>NUCLEOTIDE SEQUENCE [LARGE SCALE GENOMIC DNA]</scope>
    <source>
        <strain evidence="14 15">LI2</strain>
    </source>
</reference>
<keyword evidence="11" id="KW-0407">Ion channel</keyword>
<feature type="transmembrane region" description="Helical" evidence="13">
    <location>
        <begin position="180"/>
        <end position="198"/>
    </location>
</feature>
<sequence length="234" mass="26049">MRAYGRRGRSGFHPVSRISRWKPPVFQRGFNRLNALSDGVVAIAITLLVFPITDLATAEPGANVLMIVNQHSGKFITFFITFLVIAKLWVDNHALYRDVKAYTPPLMWTHIVWLLAIVFITFPMDVLSSASDTNFPNSAVYVGTLLLATATLLVEYMIALTTPALQEKDVNLRPGFIRSIVDVIAVLAAFVLTLTVPQWGLKPLLLLIVGGILGRAMGYWFGKRRTGDPDRHDE</sequence>
<keyword evidence="3" id="KW-0813">Transport</keyword>
<feature type="transmembrane region" description="Helical" evidence="13">
    <location>
        <begin position="204"/>
        <end position="222"/>
    </location>
</feature>
<keyword evidence="8 13" id="KW-1133">Transmembrane helix</keyword>
<evidence type="ECO:0000256" key="11">
    <source>
        <dbReference type="ARBA" id="ARBA00023303"/>
    </source>
</evidence>
<evidence type="ECO:0000313" key="14">
    <source>
        <dbReference type="EMBL" id="PYI64316.1"/>
    </source>
</evidence>
<feature type="transmembrane region" description="Helical" evidence="13">
    <location>
        <begin position="72"/>
        <end position="90"/>
    </location>
</feature>
<evidence type="ECO:0000256" key="5">
    <source>
        <dbReference type="ARBA" id="ARBA00022692"/>
    </source>
</evidence>
<keyword evidence="9" id="KW-0406">Ion transport</keyword>
<evidence type="ECO:0000256" key="6">
    <source>
        <dbReference type="ARBA" id="ARBA00022826"/>
    </source>
</evidence>
<comment type="similarity">
    <text evidence="2">Belongs to the TMEM175 family.</text>
</comment>
<feature type="transmembrane region" description="Helical" evidence="13">
    <location>
        <begin position="140"/>
        <end position="159"/>
    </location>
</feature>
<evidence type="ECO:0000256" key="13">
    <source>
        <dbReference type="SAM" id="Phobius"/>
    </source>
</evidence>
<dbReference type="AlphaFoldDB" id="A0A2V5LRV3"/>
<evidence type="ECO:0000256" key="12">
    <source>
        <dbReference type="ARBA" id="ARBA00034430"/>
    </source>
</evidence>
<evidence type="ECO:0000313" key="15">
    <source>
        <dbReference type="Proteomes" id="UP000247832"/>
    </source>
</evidence>
<organism evidence="14 15">
    <name type="scientific">Arthrobacter livingstonensis</name>
    <dbReference type="NCBI Taxonomy" id="670078"/>
    <lineage>
        <taxon>Bacteria</taxon>
        <taxon>Bacillati</taxon>
        <taxon>Actinomycetota</taxon>
        <taxon>Actinomycetes</taxon>
        <taxon>Micrococcales</taxon>
        <taxon>Micrococcaceae</taxon>
        <taxon>Arthrobacter</taxon>
    </lineage>
</organism>
<comment type="caution">
    <text evidence="14">The sequence shown here is derived from an EMBL/GenBank/DDBJ whole genome shotgun (WGS) entry which is preliminary data.</text>
</comment>
<protein>
    <recommendedName>
        <fullName evidence="16">DUF1211 domain-containing protein</fullName>
    </recommendedName>
</protein>